<dbReference type="AlphaFoldDB" id="A0A6H5J236"/>
<dbReference type="EMBL" id="CADCXV010001316">
    <property type="protein sequence ID" value="CAB0043422.1"/>
    <property type="molecule type" value="Genomic_DNA"/>
</dbReference>
<dbReference type="Proteomes" id="UP000479190">
    <property type="component" value="Unassembled WGS sequence"/>
</dbReference>
<proteinExistence type="predicted"/>
<evidence type="ECO:0000313" key="2">
    <source>
        <dbReference type="Proteomes" id="UP000479190"/>
    </source>
</evidence>
<organism evidence="1 2">
    <name type="scientific">Trichogramma brassicae</name>
    <dbReference type="NCBI Taxonomy" id="86971"/>
    <lineage>
        <taxon>Eukaryota</taxon>
        <taxon>Metazoa</taxon>
        <taxon>Ecdysozoa</taxon>
        <taxon>Arthropoda</taxon>
        <taxon>Hexapoda</taxon>
        <taxon>Insecta</taxon>
        <taxon>Pterygota</taxon>
        <taxon>Neoptera</taxon>
        <taxon>Endopterygota</taxon>
        <taxon>Hymenoptera</taxon>
        <taxon>Apocrita</taxon>
        <taxon>Proctotrupomorpha</taxon>
        <taxon>Chalcidoidea</taxon>
        <taxon>Trichogrammatidae</taxon>
        <taxon>Trichogramma</taxon>
    </lineage>
</organism>
<name>A0A6H5J236_9HYME</name>
<gene>
    <name evidence="1" type="ORF">TBRA_LOCUS15010</name>
</gene>
<accession>A0A6H5J236</accession>
<protein>
    <submittedName>
        <fullName evidence="1">Uncharacterized protein</fullName>
    </submittedName>
</protein>
<keyword evidence="2" id="KW-1185">Reference proteome</keyword>
<evidence type="ECO:0000313" key="1">
    <source>
        <dbReference type="EMBL" id="CAB0043422.1"/>
    </source>
</evidence>
<reference evidence="1 2" key="1">
    <citation type="submission" date="2020-02" db="EMBL/GenBank/DDBJ databases">
        <authorList>
            <person name="Ferguson B K."/>
        </authorList>
    </citation>
    <scope>NUCLEOTIDE SEQUENCE [LARGE SCALE GENOMIC DNA]</scope>
</reference>
<sequence>MIAVKLIIRLTTAECARYGKTNSTDARRHRGLCIKSTPAPVCVSVLQSRDASVKTARGSLRSTHFLRFRFINSSIYEPCGADKHLYYSVLLGIFQPCVL</sequence>